<feature type="compositionally biased region" description="Polar residues" evidence="1">
    <location>
        <begin position="355"/>
        <end position="367"/>
    </location>
</feature>
<feature type="compositionally biased region" description="Basic and acidic residues" evidence="1">
    <location>
        <begin position="369"/>
        <end position="383"/>
    </location>
</feature>
<evidence type="ECO:0008006" key="4">
    <source>
        <dbReference type="Google" id="ProtNLM"/>
    </source>
</evidence>
<feature type="compositionally biased region" description="Acidic residues" evidence="1">
    <location>
        <begin position="328"/>
        <end position="338"/>
    </location>
</feature>
<evidence type="ECO:0000256" key="1">
    <source>
        <dbReference type="SAM" id="MobiDB-lite"/>
    </source>
</evidence>
<proteinExistence type="predicted"/>
<keyword evidence="3" id="KW-1185">Reference proteome</keyword>
<evidence type="ECO:0000313" key="2">
    <source>
        <dbReference type="EMBL" id="KAG6369515.1"/>
    </source>
</evidence>
<dbReference type="Gene3D" id="3.30.710.10">
    <property type="entry name" value="Potassium Channel Kv1.1, Chain A"/>
    <property type="match status" value="1"/>
</dbReference>
<dbReference type="InterPro" id="IPR011333">
    <property type="entry name" value="SKP1/BTB/POZ_sf"/>
</dbReference>
<feature type="region of interest" description="Disordered" evidence="1">
    <location>
        <begin position="21"/>
        <end position="44"/>
    </location>
</feature>
<sequence>MLTSPFDNSQNTATSIASTLFATPKSPAGPSPSGGGTSAVLGASGSTPGVVPGAGTTEADVFRSITSNMGNAFDGGSSLLEQSKATIASGVTPAGSNPRKVTRGIRVKLPDSKINPSVTITATPTYKGTSLEELWVQEYQQNRKAAGASDQTSFGAQAPPTTNLFGAPMKIQDSLVEGAAGTFGVTASQPVTSPLGTPGQQRSTIGTDTGQRTVTGGSASGNPKSATSAGSTFGQPSPIKLERIEELLRRTLLGEELVNTQFHLFSARSSASGRVMKPHVLYANNALLAKSSDYFLDLLGADVNSSDPSLVDLMGDNDVPSSVSMDDYGYEDDSDLDNCDNPIPGTDPDGVKNRSVGSQTFRSQVSVETRPKDGNNSLEHPRTTEPFSVNKDDARSVASSESAVQETGGNNGLGNQTTMRLRSLGNRHILVRDVAFQTWFTLLGYLYTGKFSFLPLSSTTPGVRRASLANSLHAPRCSAKSMYRLASKVKLDYLRDAAFSYICSNLTEHNILKELSSSIVSKYPQLLEMELDILYSHIASRPVVANFASLAQRIAHKELPHGADIIVGIHTRLLKERHPFSLKPARFTLLPNLLEPPELVKADARRSTQSRSDSGGSETIPGVQPQAASDVAVSTATRPKNPIREGKRG</sequence>
<accession>A0A8I3A423</accession>
<feature type="region of interest" description="Disordered" evidence="1">
    <location>
        <begin position="602"/>
        <end position="649"/>
    </location>
</feature>
<gene>
    <name evidence="2" type="ORF">JVT61DRAFT_14313</name>
</gene>
<feature type="region of interest" description="Disordered" evidence="1">
    <location>
        <begin position="306"/>
        <end position="416"/>
    </location>
</feature>
<comment type="caution">
    <text evidence="2">The sequence shown here is derived from an EMBL/GenBank/DDBJ whole genome shotgun (WGS) entry which is preliminary data.</text>
</comment>
<evidence type="ECO:0000313" key="3">
    <source>
        <dbReference type="Proteomes" id="UP000683000"/>
    </source>
</evidence>
<name>A0A8I3A423_9AGAM</name>
<dbReference type="Gene3D" id="1.10.10.2360">
    <property type="match status" value="1"/>
</dbReference>
<dbReference type="AlphaFoldDB" id="A0A8I3A423"/>
<dbReference type="Proteomes" id="UP000683000">
    <property type="component" value="Unassembled WGS sequence"/>
</dbReference>
<reference evidence="2" key="1">
    <citation type="submission" date="2021-03" db="EMBL/GenBank/DDBJ databases">
        <title>Evolutionary innovations through gain and loss of genes in the ectomycorrhizal Boletales.</title>
        <authorList>
            <person name="Wu G."/>
            <person name="Miyauchi S."/>
            <person name="Morin E."/>
            <person name="Yang Z.-L."/>
            <person name="Xu J."/>
            <person name="Martin F.M."/>
        </authorList>
    </citation>
    <scope>NUCLEOTIDE SEQUENCE</scope>
    <source>
        <strain evidence="2">BR01</strain>
    </source>
</reference>
<feature type="compositionally biased region" description="Polar residues" evidence="1">
    <location>
        <begin position="187"/>
        <end position="235"/>
    </location>
</feature>
<feature type="compositionally biased region" description="Polar residues" evidence="1">
    <location>
        <begin position="607"/>
        <end position="617"/>
    </location>
</feature>
<organism evidence="2 3">
    <name type="scientific">Boletus reticuloceps</name>
    <dbReference type="NCBI Taxonomy" id="495285"/>
    <lineage>
        <taxon>Eukaryota</taxon>
        <taxon>Fungi</taxon>
        <taxon>Dikarya</taxon>
        <taxon>Basidiomycota</taxon>
        <taxon>Agaricomycotina</taxon>
        <taxon>Agaricomycetes</taxon>
        <taxon>Agaricomycetidae</taxon>
        <taxon>Boletales</taxon>
        <taxon>Boletineae</taxon>
        <taxon>Boletaceae</taxon>
        <taxon>Boletoideae</taxon>
        <taxon>Boletus</taxon>
    </lineage>
</organism>
<feature type="region of interest" description="Disordered" evidence="1">
    <location>
        <begin position="187"/>
        <end position="237"/>
    </location>
</feature>
<protein>
    <recommendedName>
        <fullName evidence="4">BTB domain-containing protein</fullName>
    </recommendedName>
</protein>
<dbReference type="OrthoDB" id="6359816at2759"/>
<dbReference type="EMBL" id="JAGFBS010000077">
    <property type="protein sequence ID" value="KAG6369515.1"/>
    <property type="molecule type" value="Genomic_DNA"/>
</dbReference>